<evidence type="ECO:0000256" key="4">
    <source>
        <dbReference type="ARBA" id="ARBA00023163"/>
    </source>
</evidence>
<evidence type="ECO:0000256" key="2">
    <source>
        <dbReference type="ARBA" id="ARBA00023015"/>
    </source>
</evidence>
<proteinExistence type="predicted"/>
<evidence type="ECO:0000313" key="7">
    <source>
        <dbReference type="Proteomes" id="UP000652761"/>
    </source>
</evidence>
<dbReference type="InterPro" id="IPR015300">
    <property type="entry name" value="DNA-bd_pseudobarrel_sf"/>
</dbReference>
<protein>
    <recommendedName>
        <fullName evidence="8">TF-B3 domain-containing protein</fullName>
    </recommendedName>
</protein>
<feature type="non-terminal residue" evidence="6">
    <location>
        <position position="1"/>
    </location>
</feature>
<keyword evidence="7" id="KW-1185">Reference proteome</keyword>
<gene>
    <name evidence="6" type="ORF">Taro_043453</name>
</gene>
<dbReference type="Proteomes" id="UP000652761">
    <property type="component" value="Unassembled WGS sequence"/>
</dbReference>
<dbReference type="GO" id="GO:0005634">
    <property type="term" value="C:nucleus"/>
    <property type="evidence" value="ECO:0007669"/>
    <property type="project" value="UniProtKB-SubCell"/>
</dbReference>
<dbReference type="GO" id="GO:0003677">
    <property type="term" value="F:DNA binding"/>
    <property type="evidence" value="ECO:0007669"/>
    <property type="project" value="UniProtKB-KW"/>
</dbReference>
<organism evidence="6 7">
    <name type="scientific">Colocasia esculenta</name>
    <name type="common">Wild taro</name>
    <name type="synonym">Arum esculentum</name>
    <dbReference type="NCBI Taxonomy" id="4460"/>
    <lineage>
        <taxon>Eukaryota</taxon>
        <taxon>Viridiplantae</taxon>
        <taxon>Streptophyta</taxon>
        <taxon>Embryophyta</taxon>
        <taxon>Tracheophyta</taxon>
        <taxon>Spermatophyta</taxon>
        <taxon>Magnoliopsida</taxon>
        <taxon>Liliopsida</taxon>
        <taxon>Araceae</taxon>
        <taxon>Aroideae</taxon>
        <taxon>Colocasieae</taxon>
        <taxon>Colocasia</taxon>
    </lineage>
</organism>
<dbReference type="Gene3D" id="2.40.330.10">
    <property type="entry name" value="DNA-binding pseudobarrel domain"/>
    <property type="match status" value="1"/>
</dbReference>
<reference evidence="6" key="1">
    <citation type="submission" date="2017-07" db="EMBL/GenBank/DDBJ databases">
        <title>Taro Niue Genome Assembly and Annotation.</title>
        <authorList>
            <person name="Atibalentja N."/>
            <person name="Keating K."/>
            <person name="Fields C.J."/>
        </authorList>
    </citation>
    <scope>NUCLEOTIDE SEQUENCE</scope>
    <source>
        <strain evidence="6">Niue_2</strain>
        <tissue evidence="6">Leaf</tissue>
    </source>
</reference>
<keyword evidence="2" id="KW-0805">Transcription regulation</keyword>
<evidence type="ECO:0000256" key="3">
    <source>
        <dbReference type="ARBA" id="ARBA00023125"/>
    </source>
</evidence>
<name>A0A843WRG2_COLES</name>
<keyword evidence="4" id="KW-0804">Transcription</keyword>
<evidence type="ECO:0000256" key="1">
    <source>
        <dbReference type="ARBA" id="ARBA00004123"/>
    </source>
</evidence>
<keyword evidence="3" id="KW-0238">DNA-binding</keyword>
<dbReference type="EMBL" id="NMUH01004705">
    <property type="protein sequence ID" value="MQM10557.1"/>
    <property type="molecule type" value="Genomic_DNA"/>
</dbReference>
<dbReference type="AlphaFoldDB" id="A0A843WRG2"/>
<comment type="caution">
    <text evidence="6">The sequence shown here is derived from an EMBL/GenBank/DDBJ whole genome shotgun (WGS) entry which is preliminary data.</text>
</comment>
<sequence length="117" mass="13019">MSVTELKERHVAATAAVNALRERLRQRREMLLDTDRTASLFFPLPGPRCCCFSSAFPVSSSPFVFPGGQQKSHLLTSGWSVFVGAKWLKAGDSVVFIRLSVCALEVRELSFGSVWRK</sequence>
<keyword evidence="5" id="KW-0539">Nucleus</keyword>
<evidence type="ECO:0000313" key="6">
    <source>
        <dbReference type="EMBL" id="MQM10557.1"/>
    </source>
</evidence>
<dbReference type="SUPFAM" id="SSF101936">
    <property type="entry name" value="DNA-binding pseudobarrel domain"/>
    <property type="match status" value="1"/>
</dbReference>
<evidence type="ECO:0000256" key="5">
    <source>
        <dbReference type="ARBA" id="ARBA00023242"/>
    </source>
</evidence>
<accession>A0A843WRG2</accession>
<comment type="subcellular location">
    <subcellularLocation>
        <location evidence="1">Nucleus</location>
    </subcellularLocation>
</comment>
<evidence type="ECO:0008006" key="8">
    <source>
        <dbReference type="Google" id="ProtNLM"/>
    </source>
</evidence>